<reference evidence="6" key="2">
    <citation type="submission" date="2015-06" db="UniProtKB">
        <authorList>
            <consortium name="EnsemblMetazoa"/>
        </authorList>
    </citation>
    <scope>IDENTIFICATION</scope>
</reference>
<dbReference type="Gene3D" id="3.30.60.30">
    <property type="match status" value="4"/>
</dbReference>
<evidence type="ECO:0000313" key="6">
    <source>
        <dbReference type="EnsemblMetazoa" id="tetur03g01780.1"/>
    </source>
</evidence>
<name>T1JYW2_TETUR</name>
<dbReference type="HOGENOM" id="CLU_1047059_0_0_1"/>
<evidence type="ECO:0000313" key="7">
    <source>
        <dbReference type="Proteomes" id="UP000015104"/>
    </source>
</evidence>
<dbReference type="CDD" id="cd00104">
    <property type="entry name" value="KAZAL_FS"/>
    <property type="match status" value="4"/>
</dbReference>
<dbReference type="EnsemblMetazoa" id="tetur03g01780.1">
    <property type="protein sequence ID" value="tetur03g01780.1"/>
    <property type="gene ID" value="tetur03g01780"/>
</dbReference>
<accession>T1JYW2</accession>
<keyword evidence="2" id="KW-0722">Serine protease inhibitor</keyword>
<reference evidence="7" key="1">
    <citation type="submission" date="2011-08" db="EMBL/GenBank/DDBJ databases">
        <authorList>
            <person name="Rombauts S."/>
        </authorList>
    </citation>
    <scope>NUCLEOTIDE SEQUENCE</scope>
    <source>
        <strain evidence="7">London</strain>
    </source>
</reference>
<dbReference type="InterPro" id="IPR002350">
    <property type="entry name" value="Kazal_dom"/>
</dbReference>
<dbReference type="Pfam" id="PF07648">
    <property type="entry name" value="Kazal_2"/>
    <property type="match status" value="4"/>
</dbReference>
<dbReference type="EMBL" id="CAEY01001109">
    <property type="status" value="NOT_ANNOTATED_CDS"/>
    <property type="molecule type" value="Genomic_DNA"/>
</dbReference>
<evidence type="ECO:0000256" key="2">
    <source>
        <dbReference type="ARBA" id="ARBA00022900"/>
    </source>
</evidence>
<proteinExistence type="predicted"/>
<keyword evidence="1" id="KW-0646">Protease inhibitor</keyword>
<sequence>MKFNLFVICTIFLAITISYTLAAPQWLGLNIPWSFNSVNQQISGQQISFQIKNQQTNCPKQCNQHSPVCASDGKMYRSKCQMEMENCGKNVTVVDLNYCMGESSCPEFCLEIYDPVCGDDDRMYSNKCLMLKMNCGKKKVKAVNKSFCIESARRSSRRLEHCPKHCLLVDRPVCGSDLQLYRNECVMRQKNCGKKLSVVDMKECVQQPNPCPTRCVTIPDPVCGSDGKWYLNKCWFLMQNCGKSIARASDELCPRNLLPLIFNKSN</sequence>
<dbReference type="PROSITE" id="PS51465">
    <property type="entry name" value="KAZAL_2"/>
    <property type="match status" value="2"/>
</dbReference>
<dbReference type="PANTHER" id="PTHR10913:SF45">
    <property type="entry name" value="FOLLISTATIN, ISOFORM A-RELATED"/>
    <property type="match status" value="1"/>
</dbReference>
<keyword evidence="7" id="KW-1185">Reference proteome</keyword>
<organism evidence="6 7">
    <name type="scientific">Tetranychus urticae</name>
    <name type="common">Two-spotted spider mite</name>
    <dbReference type="NCBI Taxonomy" id="32264"/>
    <lineage>
        <taxon>Eukaryota</taxon>
        <taxon>Metazoa</taxon>
        <taxon>Ecdysozoa</taxon>
        <taxon>Arthropoda</taxon>
        <taxon>Chelicerata</taxon>
        <taxon>Arachnida</taxon>
        <taxon>Acari</taxon>
        <taxon>Acariformes</taxon>
        <taxon>Trombidiformes</taxon>
        <taxon>Prostigmata</taxon>
        <taxon>Eleutherengona</taxon>
        <taxon>Raphignathae</taxon>
        <taxon>Tetranychoidea</taxon>
        <taxon>Tetranychidae</taxon>
        <taxon>Tetranychus</taxon>
    </lineage>
</organism>
<feature type="domain" description="Kazal-like" evidence="5">
    <location>
        <begin position="205"/>
        <end position="255"/>
    </location>
</feature>
<dbReference type="GO" id="GO:0005576">
    <property type="term" value="C:extracellular region"/>
    <property type="evidence" value="ECO:0007669"/>
    <property type="project" value="TreeGrafter"/>
</dbReference>
<feature type="chain" id="PRO_5004590834" description="Kazal-like domain-containing protein" evidence="4">
    <location>
        <begin position="23"/>
        <end position="266"/>
    </location>
</feature>
<dbReference type="STRING" id="32264.T1JYW2"/>
<dbReference type="PANTHER" id="PTHR10913">
    <property type="entry name" value="FOLLISTATIN-RELATED"/>
    <property type="match status" value="1"/>
</dbReference>
<evidence type="ECO:0000256" key="3">
    <source>
        <dbReference type="ARBA" id="ARBA00023157"/>
    </source>
</evidence>
<feature type="signal peptide" evidence="4">
    <location>
        <begin position="1"/>
        <end position="22"/>
    </location>
</feature>
<evidence type="ECO:0000256" key="4">
    <source>
        <dbReference type="SAM" id="SignalP"/>
    </source>
</evidence>
<dbReference type="SUPFAM" id="SSF100895">
    <property type="entry name" value="Kazal-type serine protease inhibitors"/>
    <property type="match status" value="4"/>
</dbReference>
<keyword evidence="4" id="KW-0732">Signal</keyword>
<feature type="domain" description="Kazal-like" evidence="5">
    <location>
        <begin position="100"/>
        <end position="150"/>
    </location>
</feature>
<dbReference type="SMART" id="SM00280">
    <property type="entry name" value="KAZAL"/>
    <property type="match status" value="4"/>
</dbReference>
<evidence type="ECO:0000259" key="5">
    <source>
        <dbReference type="PROSITE" id="PS51465"/>
    </source>
</evidence>
<keyword evidence="3" id="KW-1015">Disulfide bond</keyword>
<protein>
    <recommendedName>
        <fullName evidence="5">Kazal-like domain-containing protein</fullName>
    </recommendedName>
</protein>
<evidence type="ECO:0000256" key="1">
    <source>
        <dbReference type="ARBA" id="ARBA00022690"/>
    </source>
</evidence>
<dbReference type="InterPro" id="IPR050653">
    <property type="entry name" value="Prot_Inhib_GrowthFact_Antg"/>
</dbReference>
<dbReference type="InterPro" id="IPR036058">
    <property type="entry name" value="Kazal_dom_sf"/>
</dbReference>
<dbReference type="eggNOG" id="KOG3649">
    <property type="taxonomic scope" value="Eukaryota"/>
</dbReference>
<dbReference type="AlphaFoldDB" id="T1JYW2"/>
<dbReference type="Proteomes" id="UP000015104">
    <property type="component" value="Unassembled WGS sequence"/>
</dbReference>